<dbReference type="PANTHER" id="PTHR43214:SF43">
    <property type="entry name" value="TWO-COMPONENT RESPONSE REGULATOR"/>
    <property type="match status" value="1"/>
</dbReference>
<dbReference type="PROSITE" id="PS00622">
    <property type="entry name" value="HTH_LUXR_1"/>
    <property type="match status" value="1"/>
</dbReference>
<dbReference type="Gene3D" id="1.10.10.10">
    <property type="entry name" value="Winged helix-like DNA-binding domain superfamily/Winged helix DNA-binding domain"/>
    <property type="match status" value="1"/>
</dbReference>
<dbReference type="GO" id="GO:0000160">
    <property type="term" value="P:phosphorelay signal transduction system"/>
    <property type="evidence" value="ECO:0007669"/>
    <property type="project" value="InterPro"/>
</dbReference>
<dbReference type="SMART" id="SM00448">
    <property type="entry name" value="REC"/>
    <property type="match status" value="1"/>
</dbReference>
<dbReference type="CDD" id="cd00156">
    <property type="entry name" value="REC"/>
    <property type="match status" value="1"/>
</dbReference>
<sequence>MLNLNCSLLKPMLVLEDDPVHQLRIAKILEKIGYMENDIFFAQTIAFAKNICQSNSVEFMLVDLSLPDGNGIDFIQNIRDERASKIPIMVLSSWNTLEVIYQALHVGATGYVLKEKDDFELMFSIQAILKGGAIIDPFIAKKILREFKKQDMEDQIFEINKLSPLSSREAEVLSCVAAGMSNLEIAADLCISKFTVQVHIKNIYQKLEVNSRMKAVQAAKKMRVLQ</sequence>
<dbReference type="EMBL" id="RAXV01000035">
    <property type="protein sequence ID" value="RKG29687.1"/>
    <property type="molecule type" value="Genomic_DNA"/>
</dbReference>
<organism evidence="5 6">
    <name type="scientific">Acinetobacter tianfuensis</name>
    <dbReference type="NCBI Taxonomy" id="2419603"/>
    <lineage>
        <taxon>Bacteria</taxon>
        <taxon>Pseudomonadati</taxon>
        <taxon>Pseudomonadota</taxon>
        <taxon>Gammaproteobacteria</taxon>
        <taxon>Moraxellales</taxon>
        <taxon>Moraxellaceae</taxon>
        <taxon>Acinetobacter</taxon>
    </lineage>
</organism>
<dbReference type="InterPro" id="IPR000792">
    <property type="entry name" value="Tscrpt_reg_LuxR_C"/>
</dbReference>
<dbReference type="PROSITE" id="PS50110">
    <property type="entry name" value="RESPONSE_REGULATORY"/>
    <property type="match status" value="1"/>
</dbReference>
<comment type="caution">
    <text evidence="5">The sequence shown here is derived from an EMBL/GenBank/DDBJ whole genome shotgun (WGS) entry which is preliminary data.</text>
</comment>
<dbReference type="PANTHER" id="PTHR43214">
    <property type="entry name" value="TWO-COMPONENT RESPONSE REGULATOR"/>
    <property type="match status" value="1"/>
</dbReference>
<proteinExistence type="predicted"/>
<evidence type="ECO:0000259" key="3">
    <source>
        <dbReference type="PROSITE" id="PS50043"/>
    </source>
</evidence>
<gene>
    <name evidence="5" type="ORF">D7V32_14015</name>
</gene>
<dbReference type="SMART" id="SM00421">
    <property type="entry name" value="HTH_LUXR"/>
    <property type="match status" value="1"/>
</dbReference>
<dbReference type="InterPro" id="IPR016032">
    <property type="entry name" value="Sig_transdc_resp-reg_C-effctor"/>
</dbReference>
<keyword evidence="1 5" id="KW-0238">DNA-binding</keyword>
<keyword evidence="2" id="KW-0597">Phosphoprotein</keyword>
<dbReference type="Pfam" id="PF00196">
    <property type="entry name" value="GerE"/>
    <property type="match status" value="1"/>
</dbReference>
<dbReference type="GO" id="GO:0006355">
    <property type="term" value="P:regulation of DNA-templated transcription"/>
    <property type="evidence" value="ECO:0007669"/>
    <property type="project" value="InterPro"/>
</dbReference>
<dbReference type="Pfam" id="PF00072">
    <property type="entry name" value="Response_reg"/>
    <property type="match status" value="1"/>
</dbReference>
<protein>
    <submittedName>
        <fullName evidence="5">DNA-binding response regulator</fullName>
    </submittedName>
</protein>
<dbReference type="CDD" id="cd06170">
    <property type="entry name" value="LuxR_C_like"/>
    <property type="match status" value="1"/>
</dbReference>
<reference evidence="5 6" key="1">
    <citation type="submission" date="2018-09" db="EMBL/GenBank/DDBJ databases">
        <title>The draft genome of Acinetobacter spp. strains.</title>
        <authorList>
            <person name="Qin J."/>
            <person name="Feng Y."/>
            <person name="Zong Z."/>
        </authorList>
    </citation>
    <scope>NUCLEOTIDE SEQUENCE [LARGE SCALE GENOMIC DNA]</scope>
    <source>
        <strain evidence="5 6">WCHAc060012</strain>
    </source>
</reference>
<evidence type="ECO:0000256" key="2">
    <source>
        <dbReference type="PROSITE-ProRule" id="PRU00169"/>
    </source>
</evidence>
<dbReference type="AlphaFoldDB" id="A0A3A8E437"/>
<dbReference type="InterPro" id="IPR001789">
    <property type="entry name" value="Sig_transdc_resp-reg_receiver"/>
</dbReference>
<dbReference type="Gene3D" id="3.40.50.2300">
    <property type="match status" value="1"/>
</dbReference>
<dbReference type="SUPFAM" id="SSF46894">
    <property type="entry name" value="C-terminal effector domain of the bipartite response regulators"/>
    <property type="match status" value="1"/>
</dbReference>
<dbReference type="RefSeq" id="WP_120403461.1">
    <property type="nucleotide sequence ID" value="NZ_RAXV01000035.1"/>
</dbReference>
<feature type="domain" description="HTH luxR-type" evidence="3">
    <location>
        <begin position="158"/>
        <end position="223"/>
    </location>
</feature>
<evidence type="ECO:0000256" key="1">
    <source>
        <dbReference type="ARBA" id="ARBA00023125"/>
    </source>
</evidence>
<evidence type="ECO:0000259" key="4">
    <source>
        <dbReference type="PROSITE" id="PS50110"/>
    </source>
</evidence>
<dbReference type="OrthoDB" id="9796655at2"/>
<dbReference type="GO" id="GO:0003677">
    <property type="term" value="F:DNA binding"/>
    <property type="evidence" value="ECO:0007669"/>
    <property type="project" value="UniProtKB-KW"/>
</dbReference>
<evidence type="ECO:0000313" key="6">
    <source>
        <dbReference type="Proteomes" id="UP000282388"/>
    </source>
</evidence>
<name>A0A3A8E437_9GAMM</name>
<dbReference type="InterPro" id="IPR011006">
    <property type="entry name" value="CheY-like_superfamily"/>
</dbReference>
<dbReference type="InterPro" id="IPR039420">
    <property type="entry name" value="WalR-like"/>
</dbReference>
<accession>A0A3A8E437</accession>
<dbReference type="PRINTS" id="PR00038">
    <property type="entry name" value="HTHLUXR"/>
</dbReference>
<evidence type="ECO:0000313" key="5">
    <source>
        <dbReference type="EMBL" id="RKG29687.1"/>
    </source>
</evidence>
<keyword evidence="6" id="KW-1185">Reference proteome</keyword>
<feature type="domain" description="Response regulatory" evidence="4">
    <location>
        <begin position="11"/>
        <end position="129"/>
    </location>
</feature>
<feature type="modified residue" description="4-aspartylphosphate" evidence="2">
    <location>
        <position position="63"/>
    </location>
</feature>
<dbReference type="SUPFAM" id="SSF52172">
    <property type="entry name" value="CheY-like"/>
    <property type="match status" value="1"/>
</dbReference>
<dbReference type="PROSITE" id="PS50043">
    <property type="entry name" value="HTH_LUXR_2"/>
    <property type="match status" value="1"/>
</dbReference>
<dbReference type="InterPro" id="IPR036388">
    <property type="entry name" value="WH-like_DNA-bd_sf"/>
</dbReference>
<dbReference type="Proteomes" id="UP000282388">
    <property type="component" value="Unassembled WGS sequence"/>
</dbReference>